<evidence type="ECO:0000259" key="1">
    <source>
        <dbReference type="PROSITE" id="PS50181"/>
    </source>
</evidence>
<comment type="caution">
    <text evidence="2">The sequence shown here is derived from an EMBL/GenBank/DDBJ whole genome shotgun (WGS) entry which is preliminary data.</text>
</comment>
<dbReference type="InterPro" id="IPR001810">
    <property type="entry name" value="F-box_dom"/>
</dbReference>
<dbReference type="PANTHER" id="PTHR34145:SF28">
    <property type="entry name" value="F-BOX DOMAIN-CONTAINING PROTEIN"/>
    <property type="match status" value="1"/>
</dbReference>
<dbReference type="Pfam" id="PF00646">
    <property type="entry name" value="F-box"/>
    <property type="match status" value="1"/>
</dbReference>
<dbReference type="InterPro" id="IPR032675">
    <property type="entry name" value="LRR_dom_sf"/>
</dbReference>
<dbReference type="Gramene" id="PHT77373">
    <property type="protein sequence ID" value="PHT77373"/>
    <property type="gene ID" value="T459_20895"/>
</dbReference>
<reference evidence="2 4" key="2">
    <citation type="journal article" date="2017" name="Genome Biol.">
        <title>New reference genome sequences of hot pepper reveal the massive evolution of plant disease-resistance genes by retroduplication.</title>
        <authorList>
            <person name="Kim S."/>
            <person name="Park J."/>
            <person name="Yeom S.I."/>
            <person name="Kim Y.M."/>
            <person name="Seo E."/>
            <person name="Kim K.T."/>
            <person name="Kim M.S."/>
            <person name="Lee J.M."/>
            <person name="Cheong K."/>
            <person name="Shin H.S."/>
            <person name="Kim S.B."/>
            <person name="Han K."/>
            <person name="Lee J."/>
            <person name="Park M."/>
            <person name="Lee H.A."/>
            <person name="Lee H.Y."/>
            <person name="Lee Y."/>
            <person name="Oh S."/>
            <person name="Lee J.H."/>
            <person name="Choi E."/>
            <person name="Choi E."/>
            <person name="Lee S.E."/>
            <person name="Jeon J."/>
            <person name="Kim H."/>
            <person name="Choi G."/>
            <person name="Song H."/>
            <person name="Lee J."/>
            <person name="Lee S.C."/>
            <person name="Kwon J.K."/>
            <person name="Lee H.Y."/>
            <person name="Koo N."/>
            <person name="Hong Y."/>
            <person name="Kim R.W."/>
            <person name="Kang W.H."/>
            <person name="Huh J.H."/>
            <person name="Kang B.C."/>
            <person name="Yang T.J."/>
            <person name="Lee Y.H."/>
            <person name="Bennetzen J.L."/>
            <person name="Choi D."/>
        </authorList>
    </citation>
    <scope>NUCLEOTIDE SEQUENCE [LARGE SCALE GENOMIC DNA]</scope>
    <source>
        <strain evidence="4">cv. CM334</strain>
    </source>
</reference>
<dbReference type="Proteomes" id="UP000222542">
    <property type="component" value="Unassembled WGS sequence"/>
</dbReference>
<dbReference type="SMART" id="SM00256">
    <property type="entry name" value="FBOX"/>
    <property type="match status" value="1"/>
</dbReference>
<keyword evidence="4" id="KW-1185">Reference proteome</keyword>
<dbReference type="InterPro" id="IPR036047">
    <property type="entry name" value="F-box-like_dom_sf"/>
</dbReference>
<proteinExistence type="predicted"/>
<dbReference type="EMBL" id="AYRZ02000007">
    <property type="protein sequence ID" value="PHT77373.1"/>
    <property type="molecule type" value="Genomic_DNA"/>
</dbReference>
<evidence type="ECO:0000313" key="3">
    <source>
        <dbReference type="EMBL" id="PHT77374.1"/>
    </source>
</evidence>
<dbReference type="InterPro" id="IPR053772">
    <property type="entry name" value="At1g61320/At1g61330-like"/>
</dbReference>
<dbReference type="STRING" id="4072.A0A2G2Z5V3"/>
<dbReference type="PANTHER" id="PTHR34145">
    <property type="entry name" value="OS02G0105600 PROTEIN"/>
    <property type="match status" value="1"/>
</dbReference>
<accession>A0A2G2Z5V3</accession>
<name>A0A2G2Z5V3_CAPAN</name>
<dbReference type="InterPro" id="IPR053781">
    <property type="entry name" value="F-box_AtFBL13-like"/>
</dbReference>
<evidence type="ECO:0000313" key="4">
    <source>
        <dbReference type="Proteomes" id="UP000222542"/>
    </source>
</evidence>
<dbReference type="Pfam" id="PF23622">
    <property type="entry name" value="LRR_At1g61320_AtMIF1"/>
    <property type="match status" value="1"/>
</dbReference>
<protein>
    <recommendedName>
        <fullName evidence="1">F-box domain-containing protein</fullName>
    </recommendedName>
</protein>
<dbReference type="SUPFAM" id="SSF52047">
    <property type="entry name" value="RNI-like"/>
    <property type="match status" value="1"/>
</dbReference>
<dbReference type="EMBL" id="AYRZ02000007">
    <property type="protein sequence ID" value="PHT77374.1"/>
    <property type="molecule type" value="Genomic_DNA"/>
</dbReference>
<dbReference type="OMA" id="THEMICR"/>
<dbReference type="Gene3D" id="3.80.10.10">
    <property type="entry name" value="Ribonuclease Inhibitor"/>
    <property type="match status" value="1"/>
</dbReference>
<feature type="domain" description="F-box" evidence="1">
    <location>
        <begin position="1"/>
        <end position="48"/>
    </location>
</feature>
<organism evidence="2 4">
    <name type="scientific">Capsicum annuum</name>
    <name type="common">Capsicum pepper</name>
    <dbReference type="NCBI Taxonomy" id="4072"/>
    <lineage>
        <taxon>Eukaryota</taxon>
        <taxon>Viridiplantae</taxon>
        <taxon>Streptophyta</taxon>
        <taxon>Embryophyta</taxon>
        <taxon>Tracheophyta</taxon>
        <taxon>Spermatophyta</taxon>
        <taxon>Magnoliopsida</taxon>
        <taxon>eudicotyledons</taxon>
        <taxon>Gunneridae</taxon>
        <taxon>Pentapetalae</taxon>
        <taxon>asterids</taxon>
        <taxon>lamiids</taxon>
        <taxon>Solanales</taxon>
        <taxon>Solanaceae</taxon>
        <taxon>Solanoideae</taxon>
        <taxon>Capsiceae</taxon>
        <taxon>Capsicum</taxon>
    </lineage>
</organism>
<evidence type="ECO:0000313" key="2">
    <source>
        <dbReference type="EMBL" id="PHT77373.1"/>
    </source>
</evidence>
<dbReference type="AlphaFoldDB" id="A0A2G2Z5V3"/>
<dbReference type="SUPFAM" id="SSF81383">
    <property type="entry name" value="F-box domain"/>
    <property type="match status" value="1"/>
</dbReference>
<reference evidence="2" key="1">
    <citation type="journal article" date="2014" name="Nat. Genet.">
        <title>Genome sequence of the hot pepper provides insights into the evolution of pungency in Capsicum species.</title>
        <authorList>
            <person name="Kim S."/>
            <person name="Park M."/>
            <person name="Yeom S.I."/>
            <person name="Kim Y.M."/>
            <person name="Lee J.M."/>
            <person name="Lee H.A."/>
            <person name="Seo E."/>
            <person name="Choi J."/>
            <person name="Cheong K."/>
            <person name="Kim K.T."/>
            <person name="Jung K."/>
            <person name="Lee G.W."/>
            <person name="Oh S.K."/>
            <person name="Bae C."/>
            <person name="Kim S.B."/>
            <person name="Lee H.Y."/>
            <person name="Kim S.Y."/>
            <person name="Kim M.S."/>
            <person name="Kang B.C."/>
            <person name="Jo Y.D."/>
            <person name="Yang H.B."/>
            <person name="Jeong H.J."/>
            <person name="Kang W.H."/>
            <person name="Kwon J.K."/>
            <person name="Shin C."/>
            <person name="Lim J.Y."/>
            <person name="Park J.H."/>
            <person name="Huh J.H."/>
            <person name="Kim J.S."/>
            <person name="Kim B.D."/>
            <person name="Cohen O."/>
            <person name="Paran I."/>
            <person name="Suh M.C."/>
            <person name="Lee S.B."/>
            <person name="Kim Y.K."/>
            <person name="Shin Y."/>
            <person name="Noh S.J."/>
            <person name="Park J."/>
            <person name="Seo Y.S."/>
            <person name="Kwon S.Y."/>
            <person name="Kim H.A."/>
            <person name="Park J.M."/>
            <person name="Kim H.J."/>
            <person name="Choi S.B."/>
            <person name="Bosland P.W."/>
            <person name="Reeves G."/>
            <person name="Jo S.H."/>
            <person name="Lee B.W."/>
            <person name="Cho H.T."/>
            <person name="Choi H.S."/>
            <person name="Lee M.S."/>
            <person name="Yu Y."/>
            <person name="Do Choi Y."/>
            <person name="Park B.S."/>
            <person name="van Deynze A."/>
            <person name="Ashrafi H."/>
            <person name="Hill T."/>
            <person name="Kim W.T."/>
            <person name="Pai H.S."/>
            <person name="Ahn H.K."/>
            <person name="Yeam I."/>
            <person name="Giovannoni J.J."/>
            <person name="Rose J.K."/>
            <person name="Sorensen I."/>
            <person name="Lee S.J."/>
            <person name="Kim R.W."/>
            <person name="Choi I.Y."/>
            <person name="Choi B.S."/>
            <person name="Lim J.S."/>
            <person name="Lee Y.H."/>
            <person name="Choi D."/>
        </authorList>
    </citation>
    <scope>NUCLEOTIDE SEQUENCE [LARGE SCALE GENOMIC DNA]</scope>
</reference>
<dbReference type="Gramene" id="PHT77374">
    <property type="protein sequence ID" value="PHT77374"/>
    <property type="gene ID" value="T459_20896"/>
</dbReference>
<sequence>MDYASQLPDEVLSYILERMTLKDVVKTSILSRRWRYVFASMAKLRFSLDTIGVFNYYLDHTCHPYYQRKFLQVVNQFLQLYLGRRKVVVDLEMHIFIVRELSSEFGQLMHSVSQLGVERLHLNFSCGKFFPTSGAIDLCPNMFFEFSLELLSQASSLKYLSLSVCIVKPSVTLRLNSLKSLFLTSVLVKSGQLESILSSCLNLSQLIIKHCKLPLELCISGAVRTVLFADCGGLKEIDLQATNLRRFECLFDDKVRFYFSSVPSLERVKIGLRGDASMPYIFGEFATNIPAQVKSLIVTAFYTQATHLPTEMQIFGNLRMLALLFESTYDSDIVKVSPVLDACPVLQYLDILQHKTYRQKARGSHIRSPLSPTYHTELKEVRFGGFHGTREEIELAIYILTSATVLDQMLLSQYSIGPYYKAYYGHDIWEKREPERVSIQHLLLGQAVSSSTVVIIQ</sequence>
<gene>
    <name evidence="2" type="ORF">T459_20895</name>
    <name evidence="3" type="ORF">T459_20896</name>
</gene>
<dbReference type="Gene3D" id="1.20.1280.50">
    <property type="match status" value="1"/>
</dbReference>
<dbReference type="PROSITE" id="PS50181">
    <property type="entry name" value="FBOX"/>
    <property type="match status" value="1"/>
</dbReference>
<dbReference type="CDD" id="cd22160">
    <property type="entry name" value="F-box_AtFBL13-like"/>
    <property type="match status" value="1"/>
</dbReference>
<dbReference type="InterPro" id="IPR055357">
    <property type="entry name" value="LRR_At1g61320_AtMIF1"/>
</dbReference>